<organism evidence="1 2">
    <name type="scientific">Extremus antarcticus</name>
    <dbReference type="NCBI Taxonomy" id="702011"/>
    <lineage>
        <taxon>Eukaryota</taxon>
        <taxon>Fungi</taxon>
        <taxon>Dikarya</taxon>
        <taxon>Ascomycota</taxon>
        <taxon>Pezizomycotina</taxon>
        <taxon>Dothideomycetes</taxon>
        <taxon>Dothideomycetidae</taxon>
        <taxon>Mycosphaerellales</taxon>
        <taxon>Extremaceae</taxon>
        <taxon>Extremus</taxon>
    </lineage>
</organism>
<proteinExistence type="predicted"/>
<comment type="caution">
    <text evidence="1">The sequence shown here is derived from an EMBL/GenBank/DDBJ whole genome shotgun (WGS) entry which is preliminary data.</text>
</comment>
<accession>A0AAJ0DIB8</accession>
<dbReference type="Proteomes" id="UP001271007">
    <property type="component" value="Unassembled WGS sequence"/>
</dbReference>
<dbReference type="AlphaFoldDB" id="A0AAJ0DIB8"/>
<sequence length="140" mass="15151">MVTGSVLEMLARNAKFAQAYTAPPGLMQMASQMKGTGAGVVVISCSDPRLNPYQILGIDQTLNCGLTHFHNEKIRSALLEIAPSDAEAIKTQGFGQITTSIEESVREDLALLRNSPWITNTTQLVGLKYEIESGKLSIVE</sequence>
<evidence type="ECO:0000313" key="2">
    <source>
        <dbReference type="Proteomes" id="UP001271007"/>
    </source>
</evidence>
<evidence type="ECO:0008006" key="3">
    <source>
        <dbReference type="Google" id="ProtNLM"/>
    </source>
</evidence>
<dbReference type="InterPro" id="IPR036874">
    <property type="entry name" value="Carbonic_anhydrase_sf"/>
</dbReference>
<keyword evidence="2" id="KW-1185">Reference proteome</keyword>
<dbReference type="SUPFAM" id="SSF53056">
    <property type="entry name" value="beta-carbonic anhydrase, cab"/>
    <property type="match status" value="1"/>
</dbReference>
<dbReference type="GO" id="GO:0004089">
    <property type="term" value="F:carbonate dehydratase activity"/>
    <property type="evidence" value="ECO:0007669"/>
    <property type="project" value="InterPro"/>
</dbReference>
<dbReference type="Gene3D" id="3.40.1050.10">
    <property type="entry name" value="Carbonic anhydrase"/>
    <property type="match status" value="2"/>
</dbReference>
<dbReference type="GO" id="GO:0008270">
    <property type="term" value="F:zinc ion binding"/>
    <property type="evidence" value="ECO:0007669"/>
    <property type="project" value="InterPro"/>
</dbReference>
<gene>
    <name evidence="1" type="ORF">LTR09_004758</name>
</gene>
<dbReference type="EMBL" id="JAWDJX010000012">
    <property type="protein sequence ID" value="KAK3054489.1"/>
    <property type="molecule type" value="Genomic_DNA"/>
</dbReference>
<evidence type="ECO:0000313" key="1">
    <source>
        <dbReference type="EMBL" id="KAK3054489.1"/>
    </source>
</evidence>
<reference evidence="1" key="1">
    <citation type="submission" date="2023-04" db="EMBL/GenBank/DDBJ databases">
        <title>Black Yeasts Isolated from many extreme environments.</title>
        <authorList>
            <person name="Coleine C."/>
            <person name="Stajich J.E."/>
            <person name="Selbmann L."/>
        </authorList>
    </citation>
    <scope>NUCLEOTIDE SEQUENCE</scope>
    <source>
        <strain evidence="1">CCFEE 5312</strain>
    </source>
</reference>
<name>A0AAJ0DIB8_9PEZI</name>
<protein>
    <recommendedName>
        <fullName evidence="3">Carbonic anhydrase</fullName>
    </recommendedName>
</protein>